<sequence>MNNIDYPYIASFNLEVDMMEGDHIFCENLEKQNFEIFNDLEDQGEFSFISCFWFLGEKDFQNEKNQTQLQKLGDKIIPNPNKKQPGEQFETDNEDAFQNKAEQNQVQQQFGAIEEQQGENEGEQEGIPSLEITQTYFAKNYKKIMPFYESDQQILYLYYDSLKEKLVTVKELKNQFEHIESIHQQIENERKRVVNAVRGVNMPLRERFQDKYDKDIKGLKRNIVREIVITYSCNQMFNKGINKFEGVIIGEKDFKIVYEFFGGSEIKSTRITSDLEQYYSKNIETYFQTKNYNQTKDITKEILLNVIDSVKQLHIQGVFMRDLQPRHILVRRRFDPTNPTKSKHEIQLIHFGKSKKLPRSDESLTMSQIKTLKSSSTLNTISQKFLTKPGQLFGKDTSDKLNPEDYERDDTFQLGILYFKLFQLVGLGEQLDDELKAQLQNMTGLKFEQMKEFQDIISKVKNLFKGGLEEVMNYENKIQKLEDIEFQIEGTAMGQDQDKNKNNNTTAQPQNEYQFQKNSKEEN</sequence>
<evidence type="ECO:0000259" key="2">
    <source>
        <dbReference type="PROSITE" id="PS50011"/>
    </source>
</evidence>
<dbReference type="GO" id="GO:0005524">
    <property type="term" value="F:ATP binding"/>
    <property type="evidence" value="ECO:0007669"/>
    <property type="project" value="InterPro"/>
</dbReference>
<protein>
    <submittedName>
        <fullName evidence="3">Protein kinase-like domain</fullName>
    </submittedName>
</protein>
<evidence type="ECO:0000313" key="3">
    <source>
        <dbReference type="EMBL" id="KRX06399.1"/>
    </source>
</evidence>
<dbReference type="Gene3D" id="1.10.510.10">
    <property type="entry name" value="Transferase(Phosphotransferase) domain 1"/>
    <property type="match status" value="1"/>
</dbReference>
<keyword evidence="3" id="KW-0418">Kinase</keyword>
<dbReference type="InParanoid" id="A0A0V0QVP6"/>
<name>A0A0V0QVP6_PSEPJ</name>
<keyword evidence="3" id="KW-0808">Transferase</keyword>
<dbReference type="AlphaFoldDB" id="A0A0V0QVP6"/>
<dbReference type="OrthoDB" id="1911848at2759"/>
<reference evidence="3 4" key="1">
    <citation type="journal article" date="2015" name="Sci. Rep.">
        <title>Genome of the facultative scuticociliatosis pathogen Pseudocohnilembus persalinus provides insight into its virulence through horizontal gene transfer.</title>
        <authorList>
            <person name="Xiong J."/>
            <person name="Wang G."/>
            <person name="Cheng J."/>
            <person name="Tian M."/>
            <person name="Pan X."/>
            <person name="Warren A."/>
            <person name="Jiang C."/>
            <person name="Yuan D."/>
            <person name="Miao W."/>
        </authorList>
    </citation>
    <scope>NUCLEOTIDE SEQUENCE [LARGE SCALE GENOMIC DNA]</scope>
    <source>
        <strain evidence="3">36N120E</strain>
    </source>
</reference>
<feature type="domain" description="Protein kinase" evidence="2">
    <location>
        <begin position="130"/>
        <end position="523"/>
    </location>
</feature>
<dbReference type="GO" id="GO:0004672">
    <property type="term" value="F:protein kinase activity"/>
    <property type="evidence" value="ECO:0007669"/>
    <property type="project" value="InterPro"/>
</dbReference>
<dbReference type="SUPFAM" id="SSF56112">
    <property type="entry name" value="Protein kinase-like (PK-like)"/>
    <property type="match status" value="1"/>
</dbReference>
<dbReference type="InterPro" id="IPR000719">
    <property type="entry name" value="Prot_kinase_dom"/>
</dbReference>
<dbReference type="Proteomes" id="UP000054937">
    <property type="component" value="Unassembled WGS sequence"/>
</dbReference>
<proteinExistence type="predicted"/>
<organism evidence="3 4">
    <name type="scientific">Pseudocohnilembus persalinus</name>
    <name type="common">Ciliate</name>
    <dbReference type="NCBI Taxonomy" id="266149"/>
    <lineage>
        <taxon>Eukaryota</taxon>
        <taxon>Sar</taxon>
        <taxon>Alveolata</taxon>
        <taxon>Ciliophora</taxon>
        <taxon>Intramacronucleata</taxon>
        <taxon>Oligohymenophorea</taxon>
        <taxon>Scuticociliatia</taxon>
        <taxon>Philasterida</taxon>
        <taxon>Pseudocohnilembidae</taxon>
        <taxon>Pseudocohnilembus</taxon>
    </lineage>
</organism>
<comment type="caution">
    <text evidence="3">The sequence shown here is derived from an EMBL/GenBank/DDBJ whole genome shotgun (WGS) entry which is preliminary data.</text>
</comment>
<dbReference type="InterPro" id="IPR011009">
    <property type="entry name" value="Kinase-like_dom_sf"/>
</dbReference>
<gene>
    <name evidence="3" type="ORF">PPERSA_05012</name>
</gene>
<feature type="compositionally biased region" description="Polar residues" evidence="1">
    <location>
        <begin position="502"/>
        <end position="517"/>
    </location>
</feature>
<dbReference type="EMBL" id="LDAU01000096">
    <property type="protein sequence ID" value="KRX06399.1"/>
    <property type="molecule type" value="Genomic_DNA"/>
</dbReference>
<dbReference type="Pfam" id="PF06293">
    <property type="entry name" value="Kdo"/>
    <property type="match status" value="1"/>
</dbReference>
<keyword evidence="4" id="KW-1185">Reference proteome</keyword>
<evidence type="ECO:0000313" key="4">
    <source>
        <dbReference type="Proteomes" id="UP000054937"/>
    </source>
</evidence>
<evidence type="ECO:0000256" key="1">
    <source>
        <dbReference type="SAM" id="MobiDB-lite"/>
    </source>
</evidence>
<accession>A0A0V0QVP6</accession>
<dbReference type="PROSITE" id="PS50011">
    <property type="entry name" value="PROTEIN_KINASE_DOM"/>
    <property type="match status" value="1"/>
</dbReference>
<feature type="region of interest" description="Disordered" evidence="1">
    <location>
        <begin position="492"/>
        <end position="523"/>
    </location>
</feature>